<keyword evidence="1" id="KW-0732">Signal</keyword>
<sequence length="337" mass="37988">MTKNIILLILASCLLLPANLLAQGCEEAAGSDEALKVFGFLQAEYDQQFTDETTSSFSFRRARLGATGNIPYDFSYYVVMEMSPMLSSNGSAYLLDAFITYGRWDWAKISMGSFKNPFSMDLGGTACSGINTIFRSRAVDQLVVPQRDLGIMVLGGDRSTFFQYRLAYMNGAGLKKDNNNSKDIIARAVFHPLDFLYVGGSYRLGYPTNDDDKRTSYALEAEFNYGPFRAMGEYIVDEGEYDRSLGGGCGGELIALGDERKGAYVQAMYMTKWNVEPVFKYEFFDAGINDYREDIMTFGANYFFNDWTRLQVNYLYRAEEPVEGNNDGLYVQLQVKF</sequence>
<organism evidence="2 3">
    <name type="scientific">Carboxylicivirga mesophila</name>
    <dbReference type="NCBI Taxonomy" id="1166478"/>
    <lineage>
        <taxon>Bacteria</taxon>
        <taxon>Pseudomonadati</taxon>
        <taxon>Bacteroidota</taxon>
        <taxon>Bacteroidia</taxon>
        <taxon>Marinilabiliales</taxon>
        <taxon>Marinilabiliaceae</taxon>
        <taxon>Carboxylicivirga</taxon>
    </lineage>
</organism>
<dbReference type="InterPro" id="IPR010870">
    <property type="entry name" value="Porin_O/P"/>
</dbReference>
<dbReference type="InterPro" id="IPR023614">
    <property type="entry name" value="Porin_dom_sf"/>
</dbReference>
<dbReference type="EMBL" id="JAGUCN010000001">
    <property type="protein sequence ID" value="MBS2209880.1"/>
    <property type="molecule type" value="Genomic_DNA"/>
</dbReference>
<gene>
    <name evidence="2" type="ORF">KEM09_00585</name>
</gene>
<evidence type="ECO:0000313" key="3">
    <source>
        <dbReference type="Proteomes" id="UP000721861"/>
    </source>
</evidence>
<evidence type="ECO:0000313" key="2">
    <source>
        <dbReference type="EMBL" id="MBS2209880.1"/>
    </source>
</evidence>
<evidence type="ECO:0008006" key="4">
    <source>
        <dbReference type="Google" id="ProtNLM"/>
    </source>
</evidence>
<feature type="chain" id="PRO_5045521361" description="Porin" evidence="1">
    <location>
        <begin position="23"/>
        <end position="337"/>
    </location>
</feature>
<protein>
    <recommendedName>
        <fullName evidence="4">Porin</fullName>
    </recommendedName>
</protein>
<dbReference type="SUPFAM" id="SSF56935">
    <property type="entry name" value="Porins"/>
    <property type="match status" value="1"/>
</dbReference>
<reference evidence="2 3" key="1">
    <citation type="journal article" date="2014" name="Int. J. Syst. Evol. Microbiol.">
        <title>Carboxylicivirga gen. nov. in the family Marinilabiliaceae with two novel species, Carboxylicivirga mesophila sp. nov. and Carboxylicivirga taeanensis sp. nov., and reclassification of Cytophaga fermentans as Saccharicrinis fermentans gen. nov., comb. nov.</title>
        <authorList>
            <person name="Yang S.H."/>
            <person name="Seo H.S."/>
            <person name="Woo J.H."/>
            <person name="Oh H.M."/>
            <person name="Jang H."/>
            <person name="Lee J.H."/>
            <person name="Kim S.J."/>
            <person name="Kwon K.K."/>
        </authorList>
    </citation>
    <scope>NUCLEOTIDE SEQUENCE [LARGE SCALE GENOMIC DNA]</scope>
    <source>
        <strain evidence="2 3">JCM 18290</strain>
    </source>
</reference>
<dbReference type="PROSITE" id="PS51257">
    <property type="entry name" value="PROKAR_LIPOPROTEIN"/>
    <property type="match status" value="1"/>
</dbReference>
<dbReference type="RefSeq" id="WP_212223763.1">
    <property type="nucleotide sequence ID" value="NZ_JAGUCN010000001.1"/>
</dbReference>
<comment type="caution">
    <text evidence="2">The sequence shown here is derived from an EMBL/GenBank/DDBJ whole genome shotgun (WGS) entry which is preliminary data.</text>
</comment>
<dbReference type="Proteomes" id="UP000721861">
    <property type="component" value="Unassembled WGS sequence"/>
</dbReference>
<evidence type="ECO:0000256" key="1">
    <source>
        <dbReference type="SAM" id="SignalP"/>
    </source>
</evidence>
<dbReference type="Pfam" id="PF07396">
    <property type="entry name" value="Porin_O_P"/>
    <property type="match status" value="1"/>
</dbReference>
<feature type="signal peptide" evidence="1">
    <location>
        <begin position="1"/>
        <end position="22"/>
    </location>
</feature>
<keyword evidence="3" id="KW-1185">Reference proteome</keyword>
<name>A0ABS5K4C6_9BACT</name>
<accession>A0ABS5K4C6</accession>
<proteinExistence type="predicted"/>
<dbReference type="Gene3D" id="2.40.160.10">
    <property type="entry name" value="Porin"/>
    <property type="match status" value="1"/>
</dbReference>